<sequence length="95" mass="10070">MLAASRLPTSQRAFSTTSRRSCVLVQAKFSYAPLVDAIGKEMMKKDIPKVKVGDTVKANVAVVEGKGKTRTQKLEGTIIAEHGAGINKTPSLAGL</sequence>
<protein>
    <submittedName>
        <fullName evidence="4">50S ribosomal protein L19, chloroplastic</fullName>
    </submittedName>
</protein>
<gene>
    <name evidence="4" type="ORF">HaLaN_04811</name>
</gene>
<dbReference type="EMBL" id="BLLF01000249">
    <property type="protein sequence ID" value="GFH09633.1"/>
    <property type="molecule type" value="Genomic_DNA"/>
</dbReference>
<dbReference type="AlphaFoldDB" id="A0A699YHR2"/>
<dbReference type="InterPro" id="IPR008991">
    <property type="entry name" value="Translation_prot_SH3-like_sf"/>
</dbReference>
<dbReference type="Gene3D" id="2.30.30.790">
    <property type="match status" value="1"/>
</dbReference>
<dbReference type="SUPFAM" id="SSF50104">
    <property type="entry name" value="Translation proteins SH3-like domain"/>
    <property type="match status" value="1"/>
</dbReference>
<comment type="caution">
    <text evidence="4">The sequence shown here is derived from an EMBL/GenBank/DDBJ whole genome shotgun (WGS) entry which is preliminary data.</text>
</comment>
<evidence type="ECO:0000313" key="4">
    <source>
        <dbReference type="EMBL" id="GFH09633.1"/>
    </source>
</evidence>
<dbReference type="GO" id="GO:1990904">
    <property type="term" value="C:ribonucleoprotein complex"/>
    <property type="evidence" value="ECO:0007669"/>
    <property type="project" value="UniProtKB-KW"/>
</dbReference>
<keyword evidence="5" id="KW-1185">Reference proteome</keyword>
<organism evidence="4 5">
    <name type="scientific">Haematococcus lacustris</name>
    <name type="common">Green alga</name>
    <name type="synonym">Haematococcus pluvialis</name>
    <dbReference type="NCBI Taxonomy" id="44745"/>
    <lineage>
        <taxon>Eukaryota</taxon>
        <taxon>Viridiplantae</taxon>
        <taxon>Chlorophyta</taxon>
        <taxon>core chlorophytes</taxon>
        <taxon>Chlorophyceae</taxon>
        <taxon>CS clade</taxon>
        <taxon>Chlamydomonadales</taxon>
        <taxon>Haematococcaceae</taxon>
        <taxon>Haematococcus</taxon>
    </lineage>
</organism>
<evidence type="ECO:0000256" key="2">
    <source>
        <dbReference type="ARBA" id="ARBA00022980"/>
    </source>
</evidence>
<dbReference type="PRINTS" id="PR00061">
    <property type="entry name" value="RIBOSOMALL19"/>
</dbReference>
<dbReference type="GO" id="GO:0003735">
    <property type="term" value="F:structural constituent of ribosome"/>
    <property type="evidence" value="ECO:0007669"/>
    <property type="project" value="InterPro"/>
</dbReference>
<dbReference type="GO" id="GO:0006412">
    <property type="term" value="P:translation"/>
    <property type="evidence" value="ECO:0007669"/>
    <property type="project" value="InterPro"/>
</dbReference>
<evidence type="ECO:0000256" key="1">
    <source>
        <dbReference type="ARBA" id="ARBA00005781"/>
    </source>
</evidence>
<proteinExistence type="inferred from homology"/>
<evidence type="ECO:0000256" key="3">
    <source>
        <dbReference type="ARBA" id="ARBA00023274"/>
    </source>
</evidence>
<dbReference type="GO" id="GO:0005840">
    <property type="term" value="C:ribosome"/>
    <property type="evidence" value="ECO:0007669"/>
    <property type="project" value="UniProtKB-KW"/>
</dbReference>
<dbReference type="Pfam" id="PF01245">
    <property type="entry name" value="Ribosomal_L19"/>
    <property type="match status" value="1"/>
</dbReference>
<evidence type="ECO:0000313" key="5">
    <source>
        <dbReference type="Proteomes" id="UP000485058"/>
    </source>
</evidence>
<dbReference type="InterPro" id="IPR001857">
    <property type="entry name" value="Ribosomal_bL19"/>
</dbReference>
<accession>A0A699YHR2</accession>
<keyword evidence="2 4" id="KW-0689">Ribosomal protein</keyword>
<keyword evidence="3" id="KW-0687">Ribonucleoprotein</keyword>
<reference evidence="4 5" key="1">
    <citation type="submission" date="2020-02" db="EMBL/GenBank/DDBJ databases">
        <title>Draft genome sequence of Haematococcus lacustris strain NIES-144.</title>
        <authorList>
            <person name="Morimoto D."/>
            <person name="Nakagawa S."/>
            <person name="Yoshida T."/>
            <person name="Sawayama S."/>
        </authorList>
    </citation>
    <scope>NUCLEOTIDE SEQUENCE [LARGE SCALE GENOMIC DNA]</scope>
    <source>
        <strain evidence="4 5">NIES-144</strain>
    </source>
</reference>
<comment type="similarity">
    <text evidence="1">Belongs to the bacterial ribosomal protein bL19 family.</text>
</comment>
<dbReference type="InterPro" id="IPR038657">
    <property type="entry name" value="Ribosomal_bL19_sf"/>
</dbReference>
<dbReference type="Proteomes" id="UP000485058">
    <property type="component" value="Unassembled WGS sequence"/>
</dbReference>
<name>A0A699YHR2_HAELA</name>